<dbReference type="InterPro" id="IPR020904">
    <property type="entry name" value="Sc_DH/Rdtase_CS"/>
</dbReference>
<dbReference type="GO" id="GO:0016491">
    <property type="term" value="F:oxidoreductase activity"/>
    <property type="evidence" value="ECO:0007669"/>
    <property type="project" value="UniProtKB-KW"/>
</dbReference>
<proteinExistence type="inferred from homology"/>
<protein>
    <submittedName>
        <fullName evidence="5">SDR family NAD(P)-dependent oxidoreductase</fullName>
        <ecNumber evidence="5">1.1.1.-</ecNumber>
    </submittedName>
</protein>
<dbReference type="RefSeq" id="WP_213351832.1">
    <property type="nucleotide sequence ID" value="NZ_JAHBGB010000012.1"/>
</dbReference>
<dbReference type="InterPro" id="IPR036291">
    <property type="entry name" value="NAD(P)-bd_dom_sf"/>
</dbReference>
<evidence type="ECO:0000256" key="1">
    <source>
        <dbReference type="ARBA" id="ARBA00006484"/>
    </source>
</evidence>
<evidence type="ECO:0000313" key="6">
    <source>
        <dbReference type="Proteomes" id="UP001597299"/>
    </source>
</evidence>
<dbReference type="SUPFAM" id="SSF51735">
    <property type="entry name" value="NAD(P)-binding Rossmann-fold domains"/>
    <property type="match status" value="1"/>
</dbReference>
<reference evidence="6" key="1">
    <citation type="journal article" date="2019" name="Int. J. Syst. Evol. Microbiol.">
        <title>The Global Catalogue of Microorganisms (GCM) 10K type strain sequencing project: providing services to taxonomists for standard genome sequencing and annotation.</title>
        <authorList>
            <consortium name="The Broad Institute Genomics Platform"/>
            <consortium name="The Broad Institute Genome Sequencing Center for Infectious Disease"/>
            <person name="Wu L."/>
            <person name="Ma J."/>
        </authorList>
    </citation>
    <scope>NUCLEOTIDE SEQUENCE [LARGE SCALE GENOMIC DNA]</scope>
    <source>
        <strain evidence="6">CCM 7435</strain>
    </source>
</reference>
<dbReference type="Gene3D" id="3.40.50.720">
    <property type="entry name" value="NAD(P)-binding Rossmann-like Domain"/>
    <property type="match status" value="1"/>
</dbReference>
<dbReference type="Pfam" id="PF13561">
    <property type="entry name" value="adh_short_C2"/>
    <property type="match status" value="1"/>
</dbReference>
<dbReference type="PANTHER" id="PTHR43639">
    <property type="entry name" value="OXIDOREDUCTASE, SHORT-CHAIN DEHYDROGENASE/REDUCTASE FAMILY (AFU_ORTHOLOGUE AFUA_5G02870)"/>
    <property type="match status" value="1"/>
</dbReference>
<dbReference type="PROSITE" id="PS00061">
    <property type="entry name" value="ADH_SHORT"/>
    <property type="match status" value="1"/>
</dbReference>
<dbReference type="EC" id="1.1.1.-" evidence="5"/>
<dbReference type="PRINTS" id="PR00081">
    <property type="entry name" value="GDHRDH"/>
</dbReference>
<feature type="region of interest" description="Disordered" evidence="3">
    <location>
        <begin position="253"/>
        <end position="277"/>
    </location>
</feature>
<accession>A0ABW4Z4D9</accession>
<evidence type="ECO:0000256" key="2">
    <source>
        <dbReference type="ARBA" id="ARBA00023002"/>
    </source>
</evidence>
<dbReference type="EMBL" id="JBHUHD010000004">
    <property type="protein sequence ID" value="MFD2143486.1"/>
    <property type="molecule type" value="Genomic_DNA"/>
</dbReference>
<comment type="similarity">
    <text evidence="1">Belongs to the short-chain dehydrogenases/reductases (SDR) family.</text>
</comment>
<dbReference type="SMART" id="SM00822">
    <property type="entry name" value="PKS_KR"/>
    <property type="match status" value="1"/>
</dbReference>
<evidence type="ECO:0000256" key="3">
    <source>
        <dbReference type="SAM" id="MobiDB-lite"/>
    </source>
</evidence>
<dbReference type="InterPro" id="IPR002347">
    <property type="entry name" value="SDR_fam"/>
</dbReference>
<keyword evidence="2 5" id="KW-0560">Oxidoreductase</keyword>
<name>A0ABW4Z4D9_9HYPH</name>
<dbReference type="PRINTS" id="PR00080">
    <property type="entry name" value="SDRFAMILY"/>
</dbReference>
<feature type="domain" description="Ketoreductase" evidence="4">
    <location>
        <begin position="8"/>
        <end position="193"/>
    </location>
</feature>
<organism evidence="5 6">
    <name type="scientific">Ancylobacter oerskovii</name>
    <dbReference type="NCBI Taxonomy" id="459519"/>
    <lineage>
        <taxon>Bacteria</taxon>
        <taxon>Pseudomonadati</taxon>
        <taxon>Pseudomonadota</taxon>
        <taxon>Alphaproteobacteria</taxon>
        <taxon>Hyphomicrobiales</taxon>
        <taxon>Xanthobacteraceae</taxon>
        <taxon>Ancylobacter</taxon>
    </lineage>
</organism>
<keyword evidence="6" id="KW-1185">Reference proteome</keyword>
<evidence type="ECO:0000313" key="5">
    <source>
        <dbReference type="EMBL" id="MFD2143486.1"/>
    </source>
</evidence>
<evidence type="ECO:0000259" key="4">
    <source>
        <dbReference type="SMART" id="SM00822"/>
    </source>
</evidence>
<gene>
    <name evidence="5" type="ORF">ACFSNC_24115</name>
</gene>
<comment type="caution">
    <text evidence="5">The sequence shown here is derived from an EMBL/GenBank/DDBJ whole genome shotgun (WGS) entry which is preliminary data.</text>
</comment>
<dbReference type="Proteomes" id="UP001597299">
    <property type="component" value="Unassembled WGS sequence"/>
</dbReference>
<dbReference type="InterPro" id="IPR057326">
    <property type="entry name" value="KR_dom"/>
</dbReference>
<sequence>MSQSLKGKTALVTGGSRGIGRGIAERLAKGGATVALTYNAGKAGADETVAAIEASGGKAFALRADLADAGAIPALFDRLDRELVDRKGNAALDILVNNAGNAGWGSLGDATPDGWDKMFAVHARAPFFMVQSALGRLRDGGRIINVSSAAGTRAMAAVPIYSMAKAAINNLTHALAIELGPRGITVNTVAPGWVRTDMNAAVRENADMVTAIEADTALGRFGETSDIAAVVAFLASDEGRWITAQVIEASGVSAKSSGQHSSRKPDRTFNIGQGGAHALRATRDTTGRSLTVSAQLSDQEIARRQISDLGIL</sequence>
<dbReference type="PANTHER" id="PTHR43639:SF1">
    <property type="entry name" value="SHORT-CHAIN DEHYDROGENASE_REDUCTASE FAMILY PROTEIN"/>
    <property type="match status" value="1"/>
</dbReference>